<dbReference type="InterPro" id="IPR004027">
    <property type="entry name" value="SEC_C_motif"/>
</dbReference>
<name>A0ABU3SZF9_9ALTE</name>
<dbReference type="PANTHER" id="PTHR33747">
    <property type="entry name" value="UPF0225 PROTEIN SCO1677"/>
    <property type="match status" value="1"/>
</dbReference>
<dbReference type="SUPFAM" id="SSF54427">
    <property type="entry name" value="NTF2-like"/>
    <property type="match status" value="1"/>
</dbReference>
<dbReference type="EMBL" id="JAWDIO010000002">
    <property type="protein sequence ID" value="MDU0355302.1"/>
    <property type="molecule type" value="Genomic_DNA"/>
</dbReference>
<dbReference type="InterPro" id="IPR048469">
    <property type="entry name" value="YchJ-like_M"/>
</dbReference>
<dbReference type="Pfam" id="PF02810">
    <property type="entry name" value="SEC-C"/>
    <property type="match status" value="1"/>
</dbReference>
<gene>
    <name evidence="2" type="ORF">RS130_16555</name>
</gene>
<evidence type="ECO:0000313" key="2">
    <source>
        <dbReference type="EMBL" id="MDU0355302.1"/>
    </source>
</evidence>
<dbReference type="PANTHER" id="PTHR33747:SF1">
    <property type="entry name" value="ADENYLATE CYCLASE-ASSOCIATED CAP C-TERMINAL DOMAIN-CONTAINING PROTEIN"/>
    <property type="match status" value="1"/>
</dbReference>
<dbReference type="InterPro" id="IPR032710">
    <property type="entry name" value="NTF2-like_dom_sf"/>
</dbReference>
<comment type="caution">
    <text evidence="2">The sequence shown here is derived from an EMBL/GenBank/DDBJ whole genome shotgun (WGS) entry which is preliminary data.</text>
</comment>
<evidence type="ECO:0000313" key="3">
    <source>
        <dbReference type="Proteomes" id="UP001247805"/>
    </source>
</evidence>
<organism evidence="2 3">
    <name type="scientific">Paraglaciecola aquimarina</name>
    <dbReference type="NCBI Taxonomy" id="1235557"/>
    <lineage>
        <taxon>Bacteria</taxon>
        <taxon>Pseudomonadati</taxon>
        <taxon>Pseudomonadota</taxon>
        <taxon>Gammaproteobacteria</taxon>
        <taxon>Alteromonadales</taxon>
        <taxon>Alteromonadaceae</taxon>
        <taxon>Paraglaciecola</taxon>
    </lineage>
</organism>
<keyword evidence="3" id="KW-1185">Reference proteome</keyword>
<sequence>MHNQTNCYCQSGSSFVSCCQPYILGKQNPTTAEQLMRSRYSAYAIGNYTYILQTYGKKQRDAISVDELAKSSINTKWLALQVVQYLTKDTTAQVEFKAYYQVDSVYYLMHELSNFERVDNRWFYTTGNILKGSGQYKQERNDICLCGSGRKFKKCCGK</sequence>
<evidence type="ECO:0000259" key="1">
    <source>
        <dbReference type="Pfam" id="PF17775"/>
    </source>
</evidence>
<feature type="domain" description="YchJ-like middle NTF2-like" evidence="1">
    <location>
        <begin position="31"/>
        <end position="127"/>
    </location>
</feature>
<protein>
    <submittedName>
        <fullName evidence="2">YchJ family protein</fullName>
    </submittedName>
</protein>
<dbReference type="Pfam" id="PF17775">
    <property type="entry name" value="YchJ_M-like"/>
    <property type="match status" value="1"/>
</dbReference>
<accession>A0ABU3SZF9</accession>
<reference evidence="2 3" key="1">
    <citation type="submission" date="2023-10" db="EMBL/GenBank/DDBJ databases">
        <title>Glaciecola aquimarina strain GGW-M5 nov., isolated from a coastal seawater.</title>
        <authorList>
            <person name="Bayburt H."/>
            <person name="Kim J.M."/>
            <person name="Choi B.J."/>
            <person name="Jeon C.O."/>
        </authorList>
    </citation>
    <scope>NUCLEOTIDE SEQUENCE [LARGE SCALE GENOMIC DNA]</scope>
    <source>
        <strain evidence="2 3">KCTC 32108</strain>
    </source>
</reference>
<dbReference type="Gene3D" id="3.10.450.50">
    <property type="match status" value="1"/>
</dbReference>
<proteinExistence type="predicted"/>
<dbReference type="Proteomes" id="UP001247805">
    <property type="component" value="Unassembled WGS sequence"/>
</dbReference>
<dbReference type="RefSeq" id="WP_316026849.1">
    <property type="nucleotide sequence ID" value="NZ_JAWDIO010000002.1"/>
</dbReference>
<dbReference type="NCBIfam" id="NF002486">
    <property type="entry name" value="PRK01752.1"/>
    <property type="match status" value="1"/>
</dbReference>
<dbReference type="SUPFAM" id="SSF103642">
    <property type="entry name" value="Sec-C motif"/>
    <property type="match status" value="1"/>
</dbReference>